<evidence type="ECO:0000256" key="1">
    <source>
        <dbReference type="SAM" id="Phobius"/>
    </source>
</evidence>
<feature type="transmembrane region" description="Helical" evidence="1">
    <location>
        <begin position="117"/>
        <end position="135"/>
    </location>
</feature>
<accession>A0ABU0GKB2</accession>
<keyword evidence="1" id="KW-0812">Transmembrane</keyword>
<name>A0ABU0GKB2_9CELL</name>
<evidence type="ECO:0000313" key="2">
    <source>
        <dbReference type="EMBL" id="MDQ0425804.1"/>
    </source>
</evidence>
<sequence>MPEQPPAVPTVTPASGAVAVVPEDADHASAGPAGVALAALALAAVVAAWVGLTHLGGLVPGVVGRVAADGPQARALAFWALAWGALLPWVATLLVAHDGRTPRWRGSRGWARAGVPLVLVPVAAAHVVLALATLGPRGTSPEESVAQVALLLPAHLPAYDVWVGATCGAFTGLIGLVLGVAAAAGALDARAGLLPRAVWWSWLVGWPALLVGVALVVR</sequence>
<dbReference type="RefSeq" id="WP_070319490.1">
    <property type="nucleotide sequence ID" value="NZ_JAUSVM010000001.1"/>
</dbReference>
<feature type="transmembrane region" description="Helical" evidence="1">
    <location>
        <begin position="35"/>
        <end position="56"/>
    </location>
</feature>
<dbReference type="EMBL" id="JAUSVM010000001">
    <property type="protein sequence ID" value="MDQ0425804.1"/>
    <property type="molecule type" value="Genomic_DNA"/>
</dbReference>
<reference evidence="2 3" key="1">
    <citation type="submission" date="2023-07" db="EMBL/GenBank/DDBJ databases">
        <title>Sequencing the genomes of 1000 actinobacteria strains.</title>
        <authorList>
            <person name="Klenk H.-P."/>
        </authorList>
    </citation>
    <scope>NUCLEOTIDE SEQUENCE [LARGE SCALE GENOMIC DNA]</scope>
    <source>
        <strain evidence="2 3">DSM 14785</strain>
    </source>
</reference>
<feature type="transmembrane region" description="Helical" evidence="1">
    <location>
        <begin position="199"/>
        <end position="217"/>
    </location>
</feature>
<protein>
    <recommendedName>
        <fullName evidence="4">Yip1 domain-containing protein</fullName>
    </recommendedName>
</protein>
<proteinExistence type="predicted"/>
<organism evidence="2 3">
    <name type="scientific">Cellulomonas iranensis</name>
    <dbReference type="NCBI Taxonomy" id="76862"/>
    <lineage>
        <taxon>Bacteria</taxon>
        <taxon>Bacillati</taxon>
        <taxon>Actinomycetota</taxon>
        <taxon>Actinomycetes</taxon>
        <taxon>Micrococcales</taxon>
        <taxon>Cellulomonadaceae</taxon>
        <taxon>Cellulomonas</taxon>
    </lineage>
</organism>
<feature type="transmembrane region" description="Helical" evidence="1">
    <location>
        <begin position="76"/>
        <end position="96"/>
    </location>
</feature>
<comment type="caution">
    <text evidence="2">The sequence shown here is derived from an EMBL/GenBank/DDBJ whole genome shotgun (WGS) entry which is preliminary data.</text>
</comment>
<keyword evidence="1" id="KW-1133">Transmembrane helix</keyword>
<feature type="transmembrane region" description="Helical" evidence="1">
    <location>
        <begin position="161"/>
        <end position="187"/>
    </location>
</feature>
<dbReference type="Proteomes" id="UP001240250">
    <property type="component" value="Unassembled WGS sequence"/>
</dbReference>
<keyword evidence="1" id="KW-0472">Membrane</keyword>
<gene>
    <name evidence="2" type="ORF">JO380_002185</name>
</gene>
<keyword evidence="3" id="KW-1185">Reference proteome</keyword>
<evidence type="ECO:0000313" key="3">
    <source>
        <dbReference type="Proteomes" id="UP001240250"/>
    </source>
</evidence>
<evidence type="ECO:0008006" key="4">
    <source>
        <dbReference type="Google" id="ProtNLM"/>
    </source>
</evidence>